<reference evidence="2" key="1">
    <citation type="submission" date="2022-11" db="EMBL/GenBank/DDBJ databases">
        <title>Robbsia betulipollinis sp. nov., isolated from pollen of birch (Betula pendula).</title>
        <authorList>
            <person name="Shi H."/>
            <person name="Ambika Manirajan B."/>
            <person name="Ratering S."/>
            <person name="Geissler-Plaum R."/>
            <person name="Schnell S."/>
        </authorList>
    </citation>
    <scope>NUCLEOTIDE SEQUENCE</scope>
    <source>
        <strain evidence="2">Bb-Pol-6</strain>
    </source>
</reference>
<keyword evidence="1" id="KW-0812">Transmembrane</keyword>
<gene>
    <name evidence="2" type="ORF">OVY01_15315</name>
</gene>
<dbReference type="Proteomes" id="UP001082899">
    <property type="component" value="Unassembled WGS sequence"/>
</dbReference>
<evidence type="ECO:0000256" key="1">
    <source>
        <dbReference type="SAM" id="Phobius"/>
    </source>
</evidence>
<comment type="caution">
    <text evidence="2">The sequence shown here is derived from an EMBL/GenBank/DDBJ whole genome shotgun (WGS) entry which is preliminary data.</text>
</comment>
<keyword evidence="3" id="KW-1185">Reference proteome</keyword>
<accession>A0ABT3ZPS8</accession>
<evidence type="ECO:0000313" key="2">
    <source>
        <dbReference type="EMBL" id="MCY0388554.1"/>
    </source>
</evidence>
<sequence length="162" mass="17428">MEYRLNASAARAALAAFFVAVGTLAWASLAAVHADDGWRLPALLGAALAFLAVCAYDWRAAAGRQPRAIRLMGGQCAILYYSRPRGGPAALRAVDVTIERVVHWPGRLAGMRFVPVPANPRARGAPAREVLIFADALPASRFHSLGIHLRCIARGVTLVEYR</sequence>
<dbReference type="EMBL" id="JAPMXC010000005">
    <property type="protein sequence ID" value="MCY0388554.1"/>
    <property type="molecule type" value="Genomic_DNA"/>
</dbReference>
<proteinExistence type="predicted"/>
<name>A0ABT3ZPS8_9BURK</name>
<keyword evidence="1" id="KW-0472">Membrane</keyword>
<evidence type="ECO:0000313" key="3">
    <source>
        <dbReference type="Proteomes" id="UP001082899"/>
    </source>
</evidence>
<dbReference type="RefSeq" id="WP_267848447.1">
    <property type="nucleotide sequence ID" value="NZ_JAPMXC010000005.1"/>
</dbReference>
<organism evidence="2 3">
    <name type="scientific">Robbsia betulipollinis</name>
    <dbReference type="NCBI Taxonomy" id="2981849"/>
    <lineage>
        <taxon>Bacteria</taxon>
        <taxon>Pseudomonadati</taxon>
        <taxon>Pseudomonadota</taxon>
        <taxon>Betaproteobacteria</taxon>
        <taxon>Burkholderiales</taxon>
        <taxon>Burkholderiaceae</taxon>
        <taxon>Robbsia</taxon>
    </lineage>
</organism>
<feature type="transmembrane region" description="Helical" evidence="1">
    <location>
        <begin position="40"/>
        <end position="58"/>
    </location>
</feature>
<protein>
    <submittedName>
        <fullName evidence="2">Uncharacterized protein</fullName>
    </submittedName>
</protein>
<keyword evidence="1" id="KW-1133">Transmembrane helix</keyword>